<proteinExistence type="predicted"/>
<reference evidence="2 3" key="1">
    <citation type="submission" date="2020-08" db="EMBL/GenBank/DDBJ databases">
        <title>Functional genomics of gut bacteria from endangered species of beetles.</title>
        <authorList>
            <person name="Carlos-Shanley C."/>
        </authorList>
    </citation>
    <scope>NUCLEOTIDE SEQUENCE [LARGE SCALE GENOMIC DNA]</scope>
    <source>
        <strain evidence="2 3">S00202</strain>
    </source>
</reference>
<sequence length="183" mass="19895">MRLLLLTLPLALLPFAPAHANEHAHEHDHDEHASLDAHEHGSASLNIALEGNSLELELDSPAMNLLGFEHAAHSTADRAKLASVKRLLEQPQQLFTLPAAANCQITSSELHSPLFEDEHADEQHNDVEAHYQFSCANPQALDSLSLAAFFQQFAGMEKLQVQLISTTGQSGKTLTASDSLLPL</sequence>
<dbReference type="Pfam" id="PF10986">
    <property type="entry name" value="ZrgA"/>
    <property type="match status" value="1"/>
</dbReference>
<keyword evidence="1" id="KW-0732">Signal</keyword>
<dbReference type="Proteomes" id="UP000557193">
    <property type="component" value="Unassembled WGS sequence"/>
</dbReference>
<evidence type="ECO:0000256" key="1">
    <source>
        <dbReference type="SAM" id="SignalP"/>
    </source>
</evidence>
<evidence type="ECO:0000313" key="2">
    <source>
        <dbReference type="EMBL" id="MBB6342498.1"/>
    </source>
</evidence>
<accession>A0A7X0ESP1</accession>
<feature type="signal peptide" evidence="1">
    <location>
        <begin position="1"/>
        <end position="20"/>
    </location>
</feature>
<feature type="chain" id="PRO_5031244954" description="DUF2796 domain-containing protein" evidence="1">
    <location>
        <begin position="21"/>
        <end position="183"/>
    </location>
</feature>
<gene>
    <name evidence="2" type="ORF">HNP49_002680</name>
</gene>
<keyword evidence="3" id="KW-1185">Reference proteome</keyword>
<dbReference type="EMBL" id="JACHLL010000004">
    <property type="protein sequence ID" value="MBB6342498.1"/>
    <property type="molecule type" value="Genomic_DNA"/>
</dbReference>
<protein>
    <recommendedName>
        <fullName evidence="4">DUF2796 domain-containing protein</fullName>
    </recommendedName>
</protein>
<name>A0A7X0ESP1_9PSED</name>
<dbReference type="AlphaFoldDB" id="A0A7X0ESP1"/>
<dbReference type="RefSeq" id="WP_184684023.1">
    <property type="nucleotide sequence ID" value="NZ_JACHLL010000004.1"/>
</dbReference>
<dbReference type="InterPro" id="IPR021253">
    <property type="entry name" value="ZrgA-like"/>
</dbReference>
<evidence type="ECO:0000313" key="3">
    <source>
        <dbReference type="Proteomes" id="UP000557193"/>
    </source>
</evidence>
<comment type="caution">
    <text evidence="2">The sequence shown here is derived from an EMBL/GenBank/DDBJ whole genome shotgun (WGS) entry which is preliminary data.</text>
</comment>
<evidence type="ECO:0008006" key="4">
    <source>
        <dbReference type="Google" id="ProtNLM"/>
    </source>
</evidence>
<organism evidence="2 3">
    <name type="scientific">Pseudomonas fluvialis</name>
    <dbReference type="NCBI Taxonomy" id="1793966"/>
    <lineage>
        <taxon>Bacteria</taxon>
        <taxon>Pseudomonadati</taxon>
        <taxon>Pseudomonadota</taxon>
        <taxon>Gammaproteobacteria</taxon>
        <taxon>Pseudomonadales</taxon>
        <taxon>Pseudomonadaceae</taxon>
        <taxon>Pseudomonas</taxon>
    </lineage>
</organism>